<feature type="transmembrane region" description="Helical" evidence="6">
    <location>
        <begin position="46"/>
        <end position="66"/>
    </location>
</feature>
<evidence type="ECO:0000256" key="5">
    <source>
        <dbReference type="SAM" id="MobiDB-lite"/>
    </source>
</evidence>
<evidence type="ECO:0000256" key="2">
    <source>
        <dbReference type="ARBA" id="ARBA00022692"/>
    </source>
</evidence>
<comment type="caution">
    <text evidence="8">The sequence shown here is derived from an EMBL/GenBank/DDBJ whole genome shotgun (WGS) entry which is preliminary data.</text>
</comment>
<dbReference type="InterPro" id="IPR036259">
    <property type="entry name" value="MFS_trans_sf"/>
</dbReference>
<dbReference type="Gene3D" id="1.20.1250.20">
    <property type="entry name" value="MFS general substrate transporter like domains"/>
    <property type="match status" value="1"/>
</dbReference>
<gene>
    <name evidence="8" type="ORF">QBZ16_000063</name>
</gene>
<feature type="compositionally biased region" description="Acidic residues" evidence="5">
    <location>
        <begin position="468"/>
        <end position="480"/>
    </location>
</feature>
<organism evidence="8 9">
    <name type="scientific">Prototheca wickerhamii</name>
    <dbReference type="NCBI Taxonomy" id="3111"/>
    <lineage>
        <taxon>Eukaryota</taxon>
        <taxon>Viridiplantae</taxon>
        <taxon>Chlorophyta</taxon>
        <taxon>core chlorophytes</taxon>
        <taxon>Trebouxiophyceae</taxon>
        <taxon>Chlorellales</taxon>
        <taxon>Chlorellaceae</taxon>
        <taxon>Prototheca</taxon>
    </lineage>
</organism>
<dbReference type="AlphaFoldDB" id="A0AAD9INL9"/>
<dbReference type="Pfam" id="PF06813">
    <property type="entry name" value="Nodulin-like"/>
    <property type="match status" value="1"/>
</dbReference>
<feature type="transmembrane region" description="Helical" evidence="6">
    <location>
        <begin position="430"/>
        <end position="448"/>
    </location>
</feature>
<keyword evidence="3 6" id="KW-1133">Transmembrane helix</keyword>
<comment type="subcellular location">
    <subcellularLocation>
        <location evidence="1">Membrane</location>
        <topology evidence="1">Multi-pass membrane protein</topology>
    </subcellularLocation>
</comment>
<keyword evidence="9" id="KW-1185">Reference proteome</keyword>
<dbReference type="PANTHER" id="PTHR21576:SF158">
    <property type="entry name" value="RIBOSOMAL RNA-PROCESSING PROTEIN 12-LIKE CONSERVED DOMAIN-CONTAINING PROTEIN"/>
    <property type="match status" value="1"/>
</dbReference>
<feature type="region of interest" description="Disordered" evidence="5">
    <location>
        <begin position="467"/>
        <end position="486"/>
    </location>
</feature>
<accession>A0AAD9INL9</accession>
<feature type="transmembrane region" description="Helical" evidence="6">
    <location>
        <begin position="376"/>
        <end position="398"/>
    </location>
</feature>
<dbReference type="GO" id="GO:0016020">
    <property type="term" value="C:membrane"/>
    <property type="evidence" value="ECO:0007669"/>
    <property type="project" value="UniProtKB-SubCell"/>
</dbReference>
<evidence type="ECO:0000313" key="9">
    <source>
        <dbReference type="Proteomes" id="UP001255856"/>
    </source>
</evidence>
<feature type="transmembrane region" description="Helical" evidence="6">
    <location>
        <begin position="306"/>
        <end position="331"/>
    </location>
</feature>
<feature type="domain" description="Nodulin-like" evidence="7">
    <location>
        <begin position="6"/>
        <end position="155"/>
    </location>
</feature>
<feature type="transmembrane region" description="Helical" evidence="6">
    <location>
        <begin position="282"/>
        <end position="300"/>
    </location>
</feature>
<evidence type="ECO:0000259" key="7">
    <source>
        <dbReference type="Pfam" id="PF06813"/>
    </source>
</evidence>
<feature type="transmembrane region" description="Helical" evidence="6">
    <location>
        <begin position="352"/>
        <end position="370"/>
    </location>
</feature>
<protein>
    <recommendedName>
        <fullName evidence="7">Nodulin-like domain-containing protein</fullName>
    </recommendedName>
</protein>
<dbReference type="Proteomes" id="UP001255856">
    <property type="component" value="Unassembled WGS sequence"/>
</dbReference>
<proteinExistence type="predicted"/>
<dbReference type="EMBL" id="JASFZW010000001">
    <property type="protein sequence ID" value="KAK2080210.1"/>
    <property type="molecule type" value="Genomic_DNA"/>
</dbReference>
<dbReference type="SUPFAM" id="SSF103473">
    <property type="entry name" value="MFS general substrate transporter"/>
    <property type="match status" value="1"/>
</dbReference>
<feature type="transmembrane region" description="Helical" evidence="6">
    <location>
        <begin position="78"/>
        <end position="98"/>
    </location>
</feature>
<name>A0AAD9INL9_PROWI</name>
<evidence type="ECO:0000256" key="3">
    <source>
        <dbReference type="ARBA" id="ARBA00022989"/>
    </source>
</evidence>
<dbReference type="InterPro" id="IPR010658">
    <property type="entry name" value="Nodulin-like"/>
</dbReference>
<feature type="transmembrane region" description="Helical" evidence="6">
    <location>
        <begin position="200"/>
        <end position="219"/>
    </location>
</feature>
<evidence type="ECO:0000256" key="4">
    <source>
        <dbReference type="ARBA" id="ARBA00023136"/>
    </source>
</evidence>
<evidence type="ECO:0000256" key="1">
    <source>
        <dbReference type="ARBA" id="ARBA00004141"/>
    </source>
</evidence>
<keyword evidence="4 6" id="KW-0472">Membrane</keyword>
<feature type="transmembrane region" description="Helical" evidence="6">
    <location>
        <begin position="104"/>
        <end position="129"/>
    </location>
</feature>
<feature type="transmembrane region" description="Helical" evidence="6">
    <location>
        <begin position="173"/>
        <end position="194"/>
    </location>
</feature>
<reference evidence="8" key="1">
    <citation type="submission" date="2021-01" db="EMBL/GenBank/DDBJ databases">
        <authorList>
            <person name="Eckstrom K.M.E."/>
        </authorList>
    </citation>
    <scope>NUCLEOTIDE SEQUENCE</scope>
    <source>
        <strain evidence="8">UVCC 0001</strain>
    </source>
</reference>
<sequence length="486" mass="51584">MRPINKWATFAASLPLGLSSGIIYCFSIWAEDLKRAYGFSQSELQGVAAAANMGGVGAILAGLLYDALQDWHQLGPRLVLAIGTVFNFVGYILLWAVITGRLALAYWQLLLLAAMTCSGNSWIDSVILVTNVRNLPQHRGTVVGIMKSCIGLSASHSELKRRGRRTFTTERRFAFTLCALGALAVYLGATALLSAHVGPAVHAAFAGGVLLLLAPLGVLPVRSGGLFSRPWEPHDRDAAAEAGDLARRSWAATRPPPRRRGSVVIHSSTELPPLRMLRHPNFPLLFIPCFLGMGVGLVFINNAAQLVQALGGAAGGQAPLLVLFSVCNWAGRVSTGWVSERRLHADGTPRPVFLVAFTAATSLVCAGFALSGRALLPVLSSAAGFCFGGTWTLIYALATKLAGGLYARAMAASGQTGTVCYGRACFAYTWLTLAALGLLGTGCALALLRRTAPAYRAEYEELHALDAISDDDDDDDEDSAAEQRAE</sequence>
<dbReference type="PANTHER" id="PTHR21576">
    <property type="entry name" value="UNCHARACTERIZED NODULIN-LIKE PROTEIN"/>
    <property type="match status" value="1"/>
</dbReference>
<evidence type="ECO:0000256" key="6">
    <source>
        <dbReference type="SAM" id="Phobius"/>
    </source>
</evidence>
<evidence type="ECO:0000313" key="8">
    <source>
        <dbReference type="EMBL" id="KAK2080210.1"/>
    </source>
</evidence>
<keyword evidence="2 6" id="KW-0812">Transmembrane</keyword>